<keyword evidence="4" id="KW-1185">Reference proteome</keyword>
<sequence>MSEDERGSDDSDEDLFGSEGGEIENSVDLPALSVESLSDNPPLNTDDTNGDNCAIFERTGCDVDHDYTGRFSTVEEYMAIPNPLHLQTESPDKKQERDFREDSIKPDDKEQTENEFVSADKLHPSIDEGDPSLVIPEYDDKSKQCSIPVVSNDNEEQVSLVQDTNEVLREDARIQNSYCNGKFNEIGDPSSPSGTVSKSKIVPQVEPDDIFVESTSPGPNPLSAQHESEDTTAKPHLNEGNQQQQSRDVKDSPQPPSETLTGPMYTVEALFPVVYERSASLCSNPNDTADVASASASAEIPNRGRRRPDADKSLASRLKTLQSQLDTAHIELVNATRSFKLQISMVKADQKKLLQRNARLKKQLSMTIADLQRSNAENAKLKTENELYAAKLPRLQAELLNETSQVDERQAESVQTQLALTQLKARSQVLQTRSLALEAQNGKLTQQIREFQQQLQRKAVSLQQHTERTTKVEAELNELKSTLLQQKLDWKTRMVSSLQRFERDKAKLEAALKIQGRKELREAKERAEKASKRRQAAETSVAKLEEQLKQCKHELSSVNEANHHHVSETRTLEALIRKAHRTEATLRNDLAACKSKLRSLQDEKKRLLARPTNLQTRHRQLKQQIPVELLLPLTDDSSEDEDNQDEQCCSHCTTTVQQVVVCNECPQLRDQIHRLQKDLRRVRSLHTAELNAQASVLDALLKANK</sequence>
<dbReference type="AlphaFoldDB" id="A0A9W6TWM9"/>
<evidence type="ECO:0000256" key="2">
    <source>
        <dbReference type="SAM" id="MobiDB-lite"/>
    </source>
</evidence>
<feature type="compositionally biased region" description="Basic and acidic residues" evidence="2">
    <location>
        <begin position="226"/>
        <end position="237"/>
    </location>
</feature>
<feature type="coiled-coil region" evidence="1">
    <location>
        <begin position="371"/>
        <end position="398"/>
    </location>
</feature>
<name>A0A9W6TWM9_9STRA</name>
<comment type="caution">
    <text evidence="3">The sequence shown here is derived from an EMBL/GenBank/DDBJ whole genome shotgun (WGS) entry which is preliminary data.</text>
</comment>
<feature type="compositionally biased region" description="Polar residues" evidence="2">
    <location>
        <begin position="213"/>
        <end position="225"/>
    </location>
</feature>
<keyword evidence="1" id="KW-0175">Coiled coil</keyword>
<feature type="region of interest" description="Disordered" evidence="2">
    <location>
        <begin position="81"/>
        <end position="132"/>
    </location>
</feature>
<feature type="region of interest" description="Disordered" evidence="2">
    <location>
        <begin position="1"/>
        <end position="54"/>
    </location>
</feature>
<feature type="region of interest" description="Disordered" evidence="2">
    <location>
        <begin position="180"/>
        <end position="263"/>
    </location>
</feature>
<proteinExistence type="predicted"/>
<evidence type="ECO:0000313" key="3">
    <source>
        <dbReference type="EMBL" id="GMF20724.1"/>
    </source>
</evidence>
<gene>
    <name evidence="3" type="ORF">Pfra01_000254900</name>
</gene>
<evidence type="ECO:0000313" key="4">
    <source>
        <dbReference type="Proteomes" id="UP001165121"/>
    </source>
</evidence>
<accession>A0A9W6TWM9</accession>
<dbReference type="EMBL" id="BSXT01000208">
    <property type="protein sequence ID" value="GMF20724.1"/>
    <property type="molecule type" value="Genomic_DNA"/>
</dbReference>
<feature type="compositionally biased region" description="Polar residues" evidence="2">
    <location>
        <begin position="35"/>
        <end position="51"/>
    </location>
</feature>
<reference evidence="3" key="1">
    <citation type="submission" date="2023-04" db="EMBL/GenBank/DDBJ databases">
        <title>Phytophthora fragariaefolia NBRC 109709.</title>
        <authorList>
            <person name="Ichikawa N."/>
            <person name="Sato H."/>
            <person name="Tonouchi N."/>
        </authorList>
    </citation>
    <scope>NUCLEOTIDE SEQUENCE</scope>
    <source>
        <strain evidence="3">NBRC 109709</strain>
    </source>
</reference>
<feature type="region of interest" description="Disordered" evidence="2">
    <location>
        <begin position="292"/>
        <end position="312"/>
    </location>
</feature>
<organism evidence="3 4">
    <name type="scientific">Phytophthora fragariaefolia</name>
    <dbReference type="NCBI Taxonomy" id="1490495"/>
    <lineage>
        <taxon>Eukaryota</taxon>
        <taxon>Sar</taxon>
        <taxon>Stramenopiles</taxon>
        <taxon>Oomycota</taxon>
        <taxon>Peronosporomycetes</taxon>
        <taxon>Peronosporales</taxon>
        <taxon>Peronosporaceae</taxon>
        <taxon>Phytophthora</taxon>
    </lineage>
</organism>
<protein>
    <submittedName>
        <fullName evidence="3">Unnamed protein product</fullName>
    </submittedName>
</protein>
<dbReference type="Proteomes" id="UP001165121">
    <property type="component" value="Unassembled WGS sequence"/>
</dbReference>
<evidence type="ECO:0000256" key="1">
    <source>
        <dbReference type="SAM" id="Coils"/>
    </source>
</evidence>
<dbReference type="OrthoDB" id="127884at2759"/>
<feature type="compositionally biased region" description="Basic and acidic residues" evidence="2">
    <location>
        <begin position="90"/>
        <end position="126"/>
    </location>
</feature>
<feature type="coiled-coil region" evidence="1">
    <location>
        <begin position="434"/>
        <end position="610"/>
    </location>
</feature>